<proteinExistence type="predicted"/>
<dbReference type="Gene3D" id="2.40.160.20">
    <property type="match status" value="1"/>
</dbReference>
<organism evidence="2 3">
    <name type="scientific">Eiseniibacteriota bacterium</name>
    <dbReference type="NCBI Taxonomy" id="2212470"/>
    <lineage>
        <taxon>Bacteria</taxon>
        <taxon>Candidatus Eiseniibacteriota</taxon>
    </lineage>
</organism>
<evidence type="ECO:0000256" key="1">
    <source>
        <dbReference type="SAM" id="MobiDB-lite"/>
    </source>
</evidence>
<evidence type="ECO:0008006" key="4">
    <source>
        <dbReference type="Google" id="ProtNLM"/>
    </source>
</evidence>
<evidence type="ECO:0000313" key="2">
    <source>
        <dbReference type="EMBL" id="MCA9729616.1"/>
    </source>
</evidence>
<gene>
    <name evidence="2" type="ORF">KC729_18160</name>
</gene>
<dbReference type="SUPFAM" id="SSF56925">
    <property type="entry name" value="OMPA-like"/>
    <property type="match status" value="1"/>
</dbReference>
<evidence type="ECO:0000313" key="3">
    <source>
        <dbReference type="Proteomes" id="UP000697710"/>
    </source>
</evidence>
<dbReference type="EMBL" id="JAGQHR010000769">
    <property type="protein sequence ID" value="MCA9729616.1"/>
    <property type="molecule type" value="Genomic_DNA"/>
</dbReference>
<accession>A0A956M1S4</accession>
<comment type="caution">
    <text evidence="2">The sequence shown here is derived from an EMBL/GenBank/DDBJ whole genome shotgun (WGS) entry which is preliminary data.</text>
</comment>
<dbReference type="InterPro" id="IPR011250">
    <property type="entry name" value="OMP/PagP_B-barrel"/>
</dbReference>
<dbReference type="Proteomes" id="UP000697710">
    <property type="component" value="Unassembled WGS sequence"/>
</dbReference>
<feature type="region of interest" description="Disordered" evidence="1">
    <location>
        <begin position="35"/>
        <end position="55"/>
    </location>
</feature>
<protein>
    <recommendedName>
        <fullName evidence="4">Outer membrane protein beta-barrel domain-containing protein</fullName>
    </recommendedName>
</protein>
<dbReference type="AlphaFoldDB" id="A0A956M1S4"/>
<sequence>MIALLAAVIVLGSASGEPALLPGVPSGAGSASGSAFGSGAGLAPDGESPGPDGKRALEPLVPEVAGHTFALEPGPRRYGHRLAFTPAFGQLGGRDLYAARLAYNPSSWLGYEIAIGHNPGSSVHALTHTLSALVRYPVPFRIQPYLTAGYGMVLVFPGQSVNADPVTENVLAAGGGLEAFVRDDVALRVEGKRLFVPGDDPAGGTAVYEYGEITVGLSFYRSISN</sequence>
<reference evidence="2" key="2">
    <citation type="journal article" date="2021" name="Microbiome">
        <title>Successional dynamics and alternative stable states in a saline activated sludge microbial community over 9 years.</title>
        <authorList>
            <person name="Wang Y."/>
            <person name="Ye J."/>
            <person name="Ju F."/>
            <person name="Liu L."/>
            <person name="Boyd J.A."/>
            <person name="Deng Y."/>
            <person name="Parks D.H."/>
            <person name="Jiang X."/>
            <person name="Yin X."/>
            <person name="Woodcroft B.J."/>
            <person name="Tyson G.W."/>
            <person name="Hugenholtz P."/>
            <person name="Polz M.F."/>
            <person name="Zhang T."/>
        </authorList>
    </citation>
    <scope>NUCLEOTIDE SEQUENCE</scope>
    <source>
        <strain evidence="2">HKST-UBA01</strain>
    </source>
</reference>
<name>A0A956M1S4_UNCEI</name>
<reference evidence="2" key="1">
    <citation type="submission" date="2020-04" db="EMBL/GenBank/DDBJ databases">
        <authorList>
            <person name="Zhang T."/>
        </authorList>
    </citation>
    <scope>NUCLEOTIDE SEQUENCE</scope>
    <source>
        <strain evidence="2">HKST-UBA01</strain>
    </source>
</reference>